<keyword evidence="1" id="KW-0732">Signal</keyword>
<sequence length="123" mass="13431" precursor="true">MNVRYSAQLLLAVLALTVSSLATAQDMALDGESVPAEQRQSGWDYEQSVAPSTPTQIIQQKAQSRGAQRASRIAAQEWYGYSQARPRTNATPFSGMYGTHFNGSVFGRPAAHYATRPIIIVNK</sequence>
<organism evidence="2 3">
    <name type="scientific">Botrimarina hoheduenensis</name>
    <dbReference type="NCBI Taxonomy" id="2528000"/>
    <lineage>
        <taxon>Bacteria</taxon>
        <taxon>Pseudomonadati</taxon>
        <taxon>Planctomycetota</taxon>
        <taxon>Planctomycetia</taxon>
        <taxon>Pirellulales</taxon>
        <taxon>Lacipirellulaceae</taxon>
        <taxon>Botrimarina</taxon>
    </lineage>
</organism>
<reference evidence="2 3" key="1">
    <citation type="submission" date="2019-02" db="EMBL/GenBank/DDBJ databases">
        <title>Deep-cultivation of Planctomycetes and their phenomic and genomic characterization uncovers novel biology.</title>
        <authorList>
            <person name="Wiegand S."/>
            <person name="Jogler M."/>
            <person name="Boedeker C."/>
            <person name="Pinto D."/>
            <person name="Vollmers J."/>
            <person name="Rivas-Marin E."/>
            <person name="Kohn T."/>
            <person name="Peeters S.H."/>
            <person name="Heuer A."/>
            <person name="Rast P."/>
            <person name="Oberbeckmann S."/>
            <person name="Bunk B."/>
            <person name="Jeske O."/>
            <person name="Meyerdierks A."/>
            <person name="Storesund J.E."/>
            <person name="Kallscheuer N."/>
            <person name="Luecker S."/>
            <person name="Lage O.M."/>
            <person name="Pohl T."/>
            <person name="Merkel B.J."/>
            <person name="Hornburger P."/>
            <person name="Mueller R.-W."/>
            <person name="Bruemmer F."/>
            <person name="Labrenz M."/>
            <person name="Spormann A.M."/>
            <person name="Op Den Camp H."/>
            <person name="Overmann J."/>
            <person name="Amann R."/>
            <person name="Jetten M.S.M."/>
            <person name="Mascher T."/>
            <person name="Medema M.H."/>
            <person name="Devos D.P."/>
            <person name="Kaster A.-K."/>
            <person name="Ovreas L."/>
            <person name="Rohde M."/>
            <person name="Galperin M.Y."/>
            <person name="Jogler C."/>
        </authorList>
    </citation>
    <scope>NUCLEOTIDE SEQUENCE [LARGE SCALE GENOMIC DNA]</scope>
    <source>
        <strain evidence="2 3">Pla111</strain>
    </source>
</reference>
<dbReference type="OrthoDB" id="288518at2"/>
<dbReference type="AlphaFoldDB" id="A0A5C5VTA0"/>
<evidence type="ECO:0000313" key="3">
    <source>
        <dbReference type="Proteomes" id="UP000318995"/>
    </source>
</evidence>
<feature type="signal peptide" evidence="1">
    <location>
        <begin position="1"/>
        <end position="24"/>
    </location>
</feature>
<proteinExistence type="predicted"/>
<keyword evidence="3" id="KW-1185">Reference proteome</keyword>
<name>A0A5C5VTA0_9BACT</name>
<evidence type="ECO:0000313" key="2">
    <source>
        <dbReference type="EMBL" id="TWT41530.1"/>
    </source>
</evidence>
<gene>
    <name evidence="2" type="ORF">Pla111_29070</name>
</gene>
<comment type="caution">
    <text evidence="2">The sequence shown here is derived from an EMBL/GenBank/DDBJ whole genome shotgun (WGS) entry which is preliminary data.</text>
</comment>
<dbReference type="EMBL" id="SJPH01000008">
    <property type="protein sequence ID" value="TWT41530.1"/>
    <property type="molecule type" value="Genomic_DNA"/>
</dbReference>
<accession>A0A5C5VTA0</accession>
<protein>
    <recommendedName>
        <fullName evidence="4">DUF4148 domain-containing protein</fullName>
    </recommendedName>
</protein>
<feature type="chain" id="PRO_5022828551" description="DUF4148 domain-containing protein" evidence="1">
    <location>
        <begin position="25"/>
        <end position="123"/>
    </location>
</feature>
<dbReference type="RefSeq" id="WP_146575120.1">
    <property type="nucleotide sequence ID" value="NZ_SJPH01000008.1"/>
</dbReference>
<dbReference type="Proteomes" id="UP000318995">
    <property type="component" value="Unassembled WGS sequence"/>
</dbReference>
<evidence type="ECO:0008006" key="4">
    <source>
        <dbReference type="Google" id="ProtNLM"/>
    </source>
</evidence>
<evidence type="ECO:0000256" key="1">
    <source>
        <dbReference type="SAM" id="SignalP"/>
    </source>
</evidence>